<dbReference type="Proteomes" id="UP000322887">
    <property type="component" value="Chromosome"/>
</dbReference>
<evidence type="ECO:0000313" key="2">
    <source>
        <dbReference type="EMBL" id="QEG19995.1"/>
    </source>
</evidence>
<evidence type="ECO:0000313" key="3">
    <source>
        <dbReference type="Proteomes" id="UP000322887"/>
    </source>
</evidence>
<sequence>MTDPLEELIRQSVEFHNKLIEENNELDRAFQSGTFGELVQSWSKDDGGGSELEGENSPDSLEDQNGGEGGELETGGNEVQ</sequence>
<organism evidence="2 3">
    <name type="scientific">Gimesia maris</name>
    <dbReference type="NCBI Taxonomy" id="122"/>
    <lineage>
        <taxon>Bacteria</taxon>
        <taxon>Pseudomonadati</taxon>
        <taxon>Planctomycetota</taxon>
        <taxon>Planctomycetia</taxon>
        <taxon>Planctomycetales</taxon>
        <taxon>Planctomycetaceae</taxon>
        <taxon>Gimesia</taxon>
    </lineage>
</organism>
<feature type="region of interest" description="Disordered" evidence="1">
    <location>
        <begin position="39"/>
        <end position="80"/>
    </location>
</feature>
<gene>
    <name evidence="2" type="ORF">GmarT_59040</name>
</gene>
<feature type="compositionally biased region" description="Acidic residues" evidence="1">
    <location>
        <begin position="52"/>
        <end position="62"/>
    </location>
</feature>
<evidence type="ECO:0000256" key="1">
    <source>
        <dbReference type="SAM" id="MobiDB-lite"/>
    </source>
</evidence>
<accession>A0ABX5YWM4</accession>
<proteinExistence type="predicted"/>
<dbReference type="EMBL" id="CP042910">
    <property type="protein sequence ID" value="QEG19995.1"/>
    <property type="molecule type" value="Genomic_DNA"/>
</dbReference>
<name>A0ABX5YWM4_9PLAN</name>
<reference evidence="2 3" key="1">
    <citation type="submission" date="2019-08" db="EMBL/GenBank/DDBJ databases">
        <title>Deep-cultivation of Planctomycetes and their phenomic and genomic characterization uncovers novel biology.</title>
        <authorList>
            <person name="Wiegand S."/>
            <person name="Jogler M."/>
            <person name="Boedeker C."/>
            <person name="Pinto D."/>
            <person name="Vollmers J."/>
            <person name="Rivas-Marin E."/>
            <person name="Kohn T."/>
            <person name="Peeters S.H."/>
            <person name="Heuer A."/>
            <person name="Rast P."/>
            <person name="Oberbeckmann S."/>
            <person name="Bunk B."/>
            <person name="Jeske O."/>
            <person name="Meyerdierks A."/>
            <person name="Storesund J.E."/>
            <person name="Kallscheuer N."/>
            <person name="Luecker S."/>
            <person name="Lage O.M."/>
            <person name="Pohl T."/>
            <person name="Merkel B.J."/>
            <person name="Hornburger P."/>
            <person name="Mueller R.-W."/>
            <person name="Bruemmer F."/>
            <person name="Labrenz M."/>
            <person name="Spormann A.M."/>
            <person name="Op den Camp H."/>
            <person name="Overmann J."/>
            <person name="Amann R."/>
            <person name="Jetten M.S.M."/>
            <person name="Mascher T."/>
            <person name="Medema M.H."/>
            <person name="Devos D.P."/>
            <person name="Kaster A.-K."/>
            <person name="Ovreas L."/>
            <person name="Rohde M."/>
            <person name="Galperin M.Y."/>
            <person name="Jogler C."/>
        </authorList>
    </citation>
    <scope>NUCLEOTIDE SEQUENCE [LARGE SCALE GENOMIC DNA]</scope>
    <source>
        <strain evidence="2 3">DSM 8797</strain>
    </source>
</reference>
<dbReference type="GeneID" id="98650314"/>
<keyword evidence="3" id="KW-1185">Reference proteome</keyword>
<protein>
    <submittedName>
        <fullName evidence="2">Uncharacterized protein</fullName>
    </submittedName>
</protein>
<dbReference type="RefSeq" id="WP_002645106.1">
    <property type="nucleotide sequence ID" value="NZ_CP036353.1"/>
</dbReference>